<sequence>MLRNATRELERRRRLTNNVLCAIGPYRSPPLGWGRRNIADSQLAVAPQHDEAPRPRINYTGVPGALPFQPASHRQRLRLGLAEDKTRAAKERIKRGVRKQPSVHRLAETEPSVLLSKAIRSGAKGHRWRKEVAMARSVQLPILLLQLLLRKGSLALPESSDLRELLPKDEELDSKVELVRRSDPTCIDLDDCLYVLEGQTDDERCERFLERNNPGPKFILAFLLRPYSNITKATTLYSMIESCQSYYEDEVEPGTGLGHQTRTRRLEKCRDRLVHIMTFLTAHCLVVEPRFVVKLGVIAARFVEKMATYADSSEKLYLIQCEVFNSALSVLQPRQGAHPMRSCPDAYFWEAQRTLLAASAGLEKPLQVDHEAFRAIRGVLASQAKNQTEMHSATRYAASWPPYLRPADGMDETADAEDSYSRAINAGILMQEAGFAKEERDDALDILQGMTTEGTPTIQQRIAIGGQSCVGGWEASIKATRNAQEAWARFQEPPQPGWKPGPAQYSAMFEKLNMREADGNSHLLPGDKALSFATLWDVNLAEFERARLRPPSVTQLYERMRLSGIRPKGSCLRILVANAECLNTAHSYLRDSAESDTVIASLTADDPKPEQLRAVPMKLFEAYVQVCSRVDGRRGDRPLRRGMYLANLRLDAGCSRWAPVIWGPILKALSQHRRAIMVSRSEQIRLFLRVINRIDESAGMTLPTFIQFAKCNRKVVRRDLPELLIDLETAERAKKNDLRHFYTFDAAGQGTSDAFEKAPYSLIREAAERMKETFNGLVAKEKECQGLLGAYQVAPLDRMACRKDPAGSEHAYEYMISLAFLGEFDEMARTLRWLMEEWGQPDVVAAMQELDEPPPHANFFETLCAFRLLAEPMLGEAVVKSLRQELEAATGWVWPDEEAVTTFVDMQQDDYIATLRRVLDRVRHWETAEWTAEKPQREPATRVDDALVKDVAFDASEAQEARRLHYIPDCILGHGGDGNGVSGAQDDPGNWHCS</sequence>
<reference evidence="1 2" key="1">
    <citation type="journal article" date="2020" name="Genome Biol. Evol.">
        <title>A new high-quality draft genome assembly of the Chinese cordyceps Ophiocordyceps sinensis.</title>
        <authorList>
            <person name="Shu R."/>
            <person name="Zhang J."/>
            <person name="Meng Q."/>
            <person name="Zhang H."/>
            <person name="Zhou G."/>
            <person name="Li M."/>
            <person name="Wu P."/>
            <person name="Zhao Y."/>
            <person name="Chen C."/>
            <person name="Qin Q."/>
        </authorList>
    </citation>
    <scope>NUCLEOTIDE SEQUENCE [LARGE SCALE GENOMIC DNA]</scope>
    <source>
        <strain evidence="1 2">IOZ07</strain>
    </source>
</reference>
<evidence type="ECO:0000313" key="2">
    <source>
        <dbReference type="Proteomes" id="UP000557566"/>
    </source>
</evidence>
<comment type="caution">
    <text evidence="1">The sequence shown here is derived from an EMBL/GenBank/DDBJ whole genome shotgun (WGS) entry which is preliminary data.</text>
</comment>
<dbReference type="Proteomes" id="UP000557566">
    <property type="component" value="Unassembled WGS sequence"/>
</dbReference>
<evidence type="ECO:0000313" key="1">
    <source>
        <dbReference type="EMBL" id="KAF4512004.1"/>
    </source>
</evidence>
<organism evidence="1 2">
    <name type="scientific">Ophiocordyceps sinensis</name>
    <dbReference type="NCBI Taxonomy" id="72228"/>
    <lineage>
        <taxon>Eukaryota</taxon>
        <taxon>Fungi</taxon>
        <taxon>Dikarya</taxon>
        <taxon>Ascomycota</taxon>
        <taxon>Pezizomycotina</taxon>
        <taxon>Sordariomycetes</taxon>
        <taxon>Hypocreomycetidae</taxon>
        <taxon>Hypocreales</taxon>
        <taxon>Ophiocordycipitaceae</taxon>
        <taxon>Ophiocordyceps</taxon>
    </lineage>
</organism>
<keyword evidence="2" id="KW-1185">Reference proteome</keyword>
<name>A0A8H4PWY8_9HYPO</name>
<dbReference type="AlphaFoldDB" id="A0A8H4PWY8"/>
<dbReference type="OrthoDB" id="410701at2759"/>
<accession>A0A8H4PWY8</accession>
<proteinExistence type="predicted"/>
<dbReference type="EMBL" id="JAAVMX010000002">
    <property type="protein sequence ID" value="KAF4512004.1"/>
    <property type="molecule type" value="Genomic_DNA"/>
</dbReference>
<evidence type="ECO:0008006" key="3">
    <source>
        <dbReference type="Google" id="ProtNLM"/>
    </source>
</evidence>
<gene>
    <name evidence="1" type="ORF">G6O67_001190</name>
</gene>
<protein>
    <recommendedName>
        <fullName evidence="3">Prefoldin subunit</fullName>
    </recommendedName>
</protein>